<protein>
    <recommendedName>
        <fullName evidence="4">Sulfotransferase domain-containing protein</fullName>
    </recommendedName>
</protein>
<feature type="compositionally biased region" description="Acidic residues" evidence="1">
    <location>
        <begin position="271"/>
        <end position="309"/>
    </location>
</feature>
<dbReference type="InterPro" id="IPR005331">
    <property type="entry name" value="Sulfotransferase"/>
</dbReference>
<name>A0AAD3HDH6_9STRA</name>
<dbReference type="Pfam" id="PF03567">
    <property type="entry name" value="Sulfotransfer_2"/>
    <property type="match status" value="1"/>
</dbReference>
<reference evidence="2 3" key="1">
    <citation type="journal article" date="2021" name="Sci. Rep.">
        <title>The genome of the diatom Chaetoceros tenuissimus carries an ancient integrated fragment of an extant virus.</title>
        <authorList>
            <person name="Hongo Y."/>
            <person name="Kimura K."/>
            <person name="Takaki Y."/>
            <person name="Yoshida Y."/>
            <person name="Baba S."/>
            <person name="Kobayashi G."/>
            <person name="Nagasaki K."/>
            <person name="Hano T."/>
            <person name="Tomaru Y."/>
        </authorList>
    </citation>
    <scope>NUCLEOTIDE SEQUENCE [LARGE SCALE GENOMIC DNA]</scope>
    <source>
        <strain evidence="2 3">NIES-3715</strain>
    </source>
</reference>
<dbReference type="InterPro" id="IPR027417">
    <property type="entry name" value="P-loop_NTPase"/>
</dbReference>
<evidence type="ECO:0000313" key="3">
    <source>
        <dbReference type="Proteomes" id="UP001054902"/>
    </source>
</evidence>
<gene>
    <name evidence="2" type="ORF">CTEN210_16076</name>
</gene>
<accession>A0AAD3HDH6</accession>
<proteinExistence type="predicted"/>
<dbReference type="GO" id="GO:0008146">
    <property type="term" value="F:sulfotransferase activity"/>
    <property type="evidence" value="ECO:0007669"/>
    <property type="project" value="InterPro"/>
</dbReference>
<keyword evidence="3" id="KW-1185">Reference proteome</keyword>
<organism evidence="2 3">
    <name type="scientific">Chaetoceros tenuissimus</name>
    <dbReference type="NCBI Taxonomy" id="426638"/>
    <lineage>
        <taxon>Eukaryota</taxon>
        <taxon>Sar</taxon>
        <taxon>Stramenopiles</taxon>
        <taxon>Ochrophyta</taxon>
        <taxon>Bacillariophyta</taxon>
        <taxon>Coscinodiscophyceae</taxon>
        <taxon>Chaetocerotophycidae</taxon>
        <taxon>Chaetocerotales</taxon>
        <taxon>Chaetocerotaceae</taxon>
        <taxon>Chaetoceros</taxon>
    </lineage>
</organism>
<dbReference type="AlphaFoldDB" id="A0AAD3HDH6"/>
<evidence type="ECO:0000256" key="1">
    <source>
        <dbReference type="SAM" id="MobiDB-lite"/>
    </source>
</evidence>
<dbReference type="GO" id="GO:0016020">
    <property type="term" value="C:membrane"/>
    <property type="evidence" value="ECO:0007669"/>
    <property type="project" value="InterPro"/>
</dbReference>
<evidence type="ECO:0000313" key="2">
    <source>
        <dbReference type="EMBL" id="GFH59600.1"/>
    </source>
</evidence>
<feature type="region of interest" description="Disordered" evidence="1">
    <location>
        <begin position="268"/>
        <end position="309"/>
    </location>
</feature>
<sequence length="309" mass="36089">MLKHRGRPKVELIHITKTGGSALEAAAADADITWGACHYNENLENINCSKITNREALTRHSKEINELAVNLNSFKSYGAPWHIPPHWFKEYPFEGRITFVMVRNPYERLISEFYCPWAGYKGPMENLYNATIMNEWIWNEILRTISEGVGMHKIPQHFYVYDKFGNRVVDHILHFEYYDHDIMQLSNMYDLGLSLPQEVNEAKQGDDEEEEGGHQTSTYSKLSTKDFNAETICVINEFYRMDFEKFGYNMMREDHCIERSPFIHTKSFHNDDDDDDDDEVIVNNDNDIDQESSSVDNDDSDDVEEEQLD</sequence>
<dbReference type="Gene3D" id="3.40.50.300">
    <property type="entry name" value="P-loop containing nucleotide triphosphate hydrolases"/>
    <property type="match status" value="1"/>
</dbReference>
<evidence type="ECO:0008006" key="4">
    <source>
        <dbReference type="Google" id="ProtNLM"/>
    </source>
</evidence>
<feature type="region of interest" description="Disordered" evidence="1">
    <location>
        <begin position="200"/>
        <end position="220"/>
    </location>
</feature>
<comment type="caution">
    <text evidence="2">The sequence shown here is derived from an EMBL/GenBank/DDBJ whole genome shotgun (WGS) entry which is preliminary data.</text>
</comment>
<dbReference type="Proteomes" id="UP001054902">
    <property type="component" value="Unassembled WGS sequence"/>
</dbReference>
<dbReference type="EMBL" id="BLLK01000069">
    <property type="protein sequence ID" value="GFH59600.1"/>
    <property type="molecule type" value="Genomic_DNA"/>
</dbReference>